<gene>
    <name evidence="4" type="ORF">AVEN_28329_1</name>
</gene>
<comment type="similarity">
    <text evidence="2">Belongs to the peptidase S1 family. CLIP subfamily.</text>
</comment>
<dbReference type="GO" id="GO:0004252">
    <property type="term" value="F:serine-type endopeptidase activity"/>
    <property type="evidence" value="ECO:0007669"/>
    <property type="project" value="InterPro"/>
</dbReference>
<dbReference type="OrthoDB" id="6493161at2759"/>
<dbReference type="InterPro" id="IPR009003">
    <property type="entry name" value="Peptidase_S1_PA"/>
</dbReference>
<evidence type="ECO:0000313" key="5">
    <source>
        <dbReference type="Proteomes" id="UP000499080"/>
    </source>
</evidence>
<sequence length="165" mass="18578">MNHYKTRYVGPQILETLDPSRFLVLSGSIHRDHGEAVNVTKIILHEKFIPGQHYHDIALLTLENEVDQCLKPVCLPSPELSIRDLTGANTTMLGWGHTSYVRKDCNFKKSVQEIPLRGSPSLGEYESPNPKVPKDLFSLQVYPPIRILLFADSFHPSTEANCNSP</sequence>
<reference evidence="4 5" key="1">
    <citation type="journal article" date="2019" name="Sci. Rep.">
        <title>Orb-weaving spider Araneus ventricosus genome elucidates the spidroin gene catalogue.</title>
        <authorList>
            <person name="Kono N."/>
            <person name="Nakamura H."/>
            <person name="Ohtoshi R."/>
            <person name="Moran D.A.P."/>
            <person name="Shinohara A."/>
            <person name="Yoshida Y."/>
            <person name="Fujiwara M."/>
            <person name="Mori M."/>
            <person name="Tomita M."/>
            <person name="Arakawa K."/>
        </authorList>
    </citation>
    <scope>NUCLEOTIDE SEQUENCE [LARGE SCALE GENOMIC DNA]</scope>
</reference>
<proteinExistence type="inferred from homology"/>
<evidence type="ECO:0000256" key="1">
    <source>
        <dbReference type="ARBA" id="ARBA00023157"/>
    </source>
</evidence>
<organism evidence="4 5">
    <name type="scientific">Araneus ventricosus</name>
    <name type="common">Orbweaver spider</name>
    <name type="synonym">Epeira ventricosa</name>
    <dbReference type="NCBI Taxonomy" id="182803"/>
    <lineage>
        <taxon>Eukaryota</taxon>
        <taxon>Metazoa</taxon>
        <taxon>Ecdysozoa</taxon>
        <taxon>Arthropoda</taxon>
        <taxon>Chelicerata</taxon>
        <taxon>Arachnida</taxon>
        <taxon>Araneae</taxon>
        <taxon>Araneomorphae</taxon>
        <taxon>Entelegynae</taxon>
        <taxon>Araneoidea</taxon>
        <taxon>Araneidae</taxon>
        <taxon>Araneus</taxon>
    </lineage>
</organism>
<dbReference type="PANTHER" id="PTHR24256">
    <property type="entry name" value="TRYPTASE-RELATED"/>
    <property type="match status" value="1"/>
</dbReference>
<keyword evidence="1" id="KW-1015">Disulfide bond</keyword>
<dbReference type="Pfam" id="PF00089">
    <property type="entry name" value="Trypsin"/>
    <property type="match status" value="1"/>
</dbReference>
<dbReference type="EMBL" id="BGPR01030586">
    <property type="protein sequence ID" value="GBO03197.1"/>
    <property type="molecule type" value="Genomic_DNA"/>
</dbReference>
<dbReference type="GO" id="GO:0006508">
    <property type="term" value="P:proteolysis"/>
    <property type="evidence" value="ECO:0007669"/>
    <property type="project" value="InterPro"/>
</dbReference>
<accession>A0A4Y2TUW6</accession>
<dbReference type="InterPro" id="IPR001254">
    <property type="entry name" value="Trypsin_dom"/>
</dbReference>
<dbReference type="Gene3D" id="2.40.10.10">
    <property type="entry name" value="Trypsin-like serine proteases"/>
    <property type="match status" value="1"/>
</dbReference>
<dbReference type="AlphaFoldDB" id="A0A4Y2TUW6"/>
<name>A0A4Y2TUW6_ARAVE</name>
<dbReference type="InterPro" id="IPR051487">
    <property type="entry name" value="Ser/Thr_Proteases_Immune/Dev"/>
</dbReference>
<dbReference type="SUPFAM" id="SSF50494">
    <property type="entry name" value="Trypsin-like serine proteases"/>
    <property type="match status" value="1"/>
</dbReference>
<protein>
    <recommendedName>
        <fullName evidence="3">Peptidase S1 domain-containing protein</fullName>
    </recommendedName>
</protein>
<dbReference type="InterPro" id="IPR043504">
    <property type="entry name" value="Peptidase_S1_PA_chymotrypsin"/>
</dbReference>
<feature type="domain" description="Peptidase S1" evidence="3">
    <location>
        <begin position="23"/>
        <end position="102"/>
    </location>
</feature>
<evidence type="ECO:0000313" key="4">
    <source>
        <dbReference type="EMBL" id="GBO03197.1"/>
    </source>
</evidence>
<keyword evidence="5" id="KW-1185">Reference proteome</keyword>
<evidence type="ECO:0000259" key="3">
    <source>
        <dbReference type="Pfam" id="PF00089"/>
    </source>
</evidence>
<comment type="caution">
    <text evidence="4">The sequence shown here is derived from an EMBL/GenBank/DDBJ whole genome shotgun (WGS) entry which is preliminary data.</text>
</comment>
<dbReference type="Proteomes" id="UP000499080">
    <property type="component" value="Unassembled WGS sequence"/>
</dbReference>
<evidence type="ECO:0000256" key="2">
    <source>
        <dbReference type="ARBA" id="ARBA00024195"/>
    </source>
</evidence>